<organism evidence="3 4">
    <name type="scientific">Vibrio ichthyoenteri ATCC 700023</name>
    <dbReference type="NCBI Taxonomy" id="870968"/>
    <lineage>
        <taxon>Bacteria</taxon>
        <taxon>Pseudomonadati</taxon>
        <taxon>Pseudomonadota</taxon>
        <taxon>Gammaproteobacteria</taxon>
        <taxon>Vibrionales</taxon>
        <taxon>Vibrionaceae</taxon>
        <taxon>Vibrio</taxon>
    </lineage>
</organism>
<keyword evidence="2" id="KW-0732">Signal</keyword>
<accession>F9S0M2</accession>
<dbReference type="Proteomes" id="UP000004605">
    <property type="component" value="Unassembled WGS sequence"/>
</dbReference>
<protein>
    <submittedName>
        <fullName evidence="3">Uncharacterized protein</fullName>
    </submittedName>
</protein>
<keyword evidence="4" id="KW-1185">Reference proteome</keyword>
<feature type="region of interest" description="Disordered" evidence="1">
    <location>
        <begin position="115"/>
        <end position="145"/>
    </location>
</feature>
<evidence type="ECO:0000256" key="2">
    <source>
        <dbReference type="SAM" id="SignalP"/>
    </source>
</evidence>
<evidence type="ECO:0000313" key="4">
    <source>
        <dbReference type="Proteomes" id="UP000004605"/>
    </source>
</evidence>
<feature type="compositionally biased region" description="Low complexity" evidence="1">
    <location>
        <begin position="117"/>
        <end position="139"/>
    </location>
</feature>
<name>F9S0M2_9VIBR</name>
<dbReference type="AlphaFoldDB" id="F9S0M2"/>
<dbReference type="RefSeq" id="WP_006711634.1">
    <property type="nucleotide sequence ID" value="NZ_AFWF01000089.1"/>
</dbReference>
<comment type="caution">
    <text evidence="3">The sequence shown here is derived from an EMBL/GenBank/DDBJ whole genome shotgun (WGS) entry which is preliminary data.</text>
</comment>
<reference evidence="3 4" key="1">
    <citation type="journal article" date="2012" name="Int. J. Syst. Evol. Microbiol.">
        <title>Vibrio caribbeanicus sp. nov., isolated from the marine sponge Scleritoderma cyanea.</title>
        <authorList>
            <person name="Hoffmann M."/>
            <person name="Monday S.R."/>
            <person name="Allard M.W."/>
            <person name="Strain E.A."/>
            <person name="Whittaker P."/>
            <person name="Naum M."/>
            <person name="McCarthy P.J."/>
            <person name="Lopez J.V."/>
            <person name="Fischer M."/>
            <person name="Brown E.W."/>
        </authorList>
    </citation>
    <scope>NUCLEOTIDE SEQUENCE [LARGE SCALE GENOMIC DNA]</scope>
    <source>
        <strain evidence="3 4">ATCC 700023</strain>
    </source>
</reference>
<evidence type="ECO:0000313" key="3">
    <source>
        <dbReference type="EMBL" id="EGU43164.1"/>
    </source>
</evidence>
<dbReference type="EMBL" id="AFWF01000089">
    <property type="protein sequence ID" value="EGU43164.1"/>
    <property type="molecule type" value="Genomic_DNA"/>
</dbReference>
<proteinExistence type="predicted"/>
<dbReference type="OrthoDB" id="5906383at2"/>
<feature type="signal peptide" evidence="2">
    <location>
        <begin position="1"/>
        <end position="21"/>
    </location>
</feature>
<evidence type="ECO:0000256" key="1">
    <source>
        <dbReference type="SAM" id="MobiDB-lite"/>
    </source>
</evidence>
<sequence length="238" mass="25462">MFRKLWLMGTVAACLIGQAHAGSYQLDRLEPLEEQALSNYRAGFKFKDDFVINIGLNIRTSINGDTLFTNRIANLMIQNGRFISSRPNTQIPTTTIVQVGLENAVSLPNTQTVVPEPEAISTPTPSITPPATEVAATTESGSPSPAITTTLPAEPESVANPPVSQPTVASVSQVTVSQVVVPANVFDQAAINNIIQNTLDGTVVGFDTVIDIDAQVGSVIRQIERSNKLQQALQINLQ</sequence>
<feature type="chain" id="PRO_5003387220" evidence="2">
    <location>
        <begin position="22"/>
        <end position="238"/>
    </location>
</feature>
<gene>
    <name evidence="3" type="ORF">VII00023_18389</name>
</gene>